<dbReference type="RefSeq" id="WP_213216806.1">
    <property type="nucleotide sequence ID" value="NZ_QTKU01000003.1"/>
</dbReference>
<keyword evidence="4" id="KW-0460">Magnesium</keyword>
<evidence type="ECO:0000256" key="3">
    <source>
        <dbReference type="ARBA" id="ARBA00022801"/>
    </source>
</evidence>
<keyword evidence="5" id="KW-0119">Carbohydrate metabolism</keyword>
<gene>
    <name evidence="6" type="ORF">DYI23_14490</name>
</gene>
<evidence type="ECO:0000256" key="2">
    <source>
        <dbReference type="ARBA" id="ARBA00022723"/>
    </source>
</evidence>
<dbReference type="GO" id="GO:0005975">
    <property type="term" value="P:carbohydrate metabolic process"/>
    <property type="evidence" value="ECO:0007669"/>
    <property type="project" value="InterPro"/>
</dbReference>
<name>A0A944GUD7_9HYPH</name>
<dbReference type="Gene3D" id="3.20.20.370">
    <property type="entry name" value="Glycoside hydrolase/deacetylase"/>
    <property type="match status" value="1"/>
</dbReference>
<dbReference type="SUPFAM" id="SSF88713">
    <property type="entry name" value="Glycoside hydrolase/deacetylase"/>
    <property type="match status" value="1"/>
</dbReference>
<comment type="cofactor">
    <cofactor evidence="1">
        <name>Mg(2+)</name>
        <dbReference type="ChEBI" id="CHEBI:18420"/>
    </cofactor>
</comment>
<sequence>MKRITLGALDYGLAFGVDRTLRTLLLEGRLSAVGCIVATDLWPREFKPLQDVAAQVGERALFGLTLALSGDRVHPLSERMQKVYGNEMPTRASLERRAMVRLLPEEILTSEIRAQVSAYTSKMGREPDFVTVRESLFDRSAIVRLVTNALSLEGFSENPKIVTAIPPGLHTARIRHIATKAGFDVLPWGPPLPETEDPDELQVQLQHHFDGLSDMTFVACLPGAADDRLRRDEAPGKIAVREAHREVLASERFFHTLDERGVFLY</sequence>
<dbReference type="InterPro" id="IPR006879">
    <property type="entry name" value="YdjC-like"/>
</dbReference>
<dbReference type="Pfam" id="PF04794">
    <property type="entry name" value="YdjC"/>
    <property type="match status" value="1"/>
</dbReference>
<reference evidence="6" key="1">
    <citation type="submission" date="2018-08" db="EMBL/GenBank/DDBJ databases">
        <authorList>
            <person name="Jin W."/>
            <person name="Wang H."/>
            <person name="Yang Y."/>
            <person name="Li M."/>
            <person name="Liu J."/>
        </authorList>
    </citation>
    <scope>NUCLEOTIDE SEQUENCE</scope>
    <source>
        <strain evidence="6">AESS21</strain>
    </source>
</reference>
<evidence type="ECO:0000313" key="6">
    <source>
        <dbReference type="EMBL" id="MBS8261430.1"/>
    </source>
</evidence>
<accession>A0A944GUD7</accession>
<evidence type="ECO:0000256" key="1">
    <source>
        <dbReference type="ARBA" id="ARBA00001946"/>
    </source>
</evidence>
<organism evidence="6 7">
    <name type="scientific">Roseibium polysiphoniae</name>
    <dbReference type="NCBI Taxonomy" id="2571221"/>
    <lineage>
        <taxon>Bacteria</taxon>
        <taxon>Pseudomonadati</taxon>
        <taxon>Pseudomonadota</taxon>
        <taxon>Alphaproteobacteria</taxon>
        <taxon>Hyphomicrobiales</taxon>
        <taxon>Stappiaceae</taxon>
        <taxon>Roseibium</taxon>
    </lineage>
</organism>
<keyword evidence="2" id="KW-0479">Metal-binding</keyword>
<proteinExistence type="predicted"/>
<dbReference type="EMBL" id="QTKU01000003">
    <property type="protein sequence ID" value="MBS8261430.1"/>
    <property type="molecule type" value="Genomic_DNA"/>
</dbReference>
<evidence type="ECO:0000313" key="7">
    <source>
        <dbReference type="Proteomes" id="UP000705379"/>
    </source>
</evidence>
<keyword evidence="3" id="KW-0378">Hydrolase</keyword>
<evidence type="ECO:0000256" key="4">
    <source>
        <dbReference type="ARBA" id="ARBA00022842"/>
    </source>
</evidence>
<dbReference type="AlphaFoldDB" id="A0A944GUD7"/>
<evidence type="ECO:0000256" key="5">
    <source>
        <dbReference type="ARBA" id="ARBA00023277"/>
    </source>
</evidence>
<dbReference type="GO" id="GO:0016787">
    <property type="term" value="F:hydrolase activity"/>
    <property type="evidence" value="ECO:0007669"/>
    <property type="project" value="UniProtKB-KW"/>
</dbReference>
<protein>
    <submittedName>
        <fullName evidence="6">ChbG/HpnK family deacetylase</fullName>
    </submittedName>
</protein>
<reference evidence="6" key="2">
    <citation type="journal article" date="2021" name="Microorganisms">
        <title>Bacterial Dimethylsulfoniopropionate Biosynthesis in the East China Sea.</title>
        <authorList>
            <person name="Liu J."/>
            <person name="Zhang Y."/>
            <person name="Liu J."/>
            <person name="Zhong H."/>
            <person name="Williams B.T."/>
            <person name="Zheng Y."/>
            <person name="Curson A.R.J."/>
            <person name="Sun C."/>
            <person name="Sun H."/>
            <person name="Song D."/>
            <person name="Wagner Mackenzie B."/>
            <person name="Bermejo Martinez A."/>
            <person name="Todd J.D."/>
            <person name="Zhang X.H."/>
        </authorList>
    </citation>
    <scope>NUCLEOTIDE SEQUENCE</scope>
    <source>
        <strain evidence="6">AESS21</strain>
    </source>
</reference>
<dbReference type="Proteomes" id="UP000705379">
    <property type="component" value="Unassembled WGS sequence"/>
</dbReference>
<dbReference type="InterPro" id="IPR011330">
    <property type="entry name" value="Glyco_hydro/deAcase_b/a-brl"/>
</dbReference>
<dbReference type="GO" id="GO:0046872">
    <property type="term" value="F:metal ion binding"/>
    <property type="evidence" value="ECO:0007669"/>
    <property type="project" value="UniProtKB-KW"/>
</dbReference>
<comment type="caution">
    <text evidence="6">The sequence shown here is derived from an EMBL/GenBank/DDBJ whole genome shotgun (WGS) entry which is preliminary data.</text>
</comment>